<dbReference type="GO" id="GO:0008934">
    <property type="term" value="F:inositol monophosphate 1-phosphatase activity"/>
    <property type="evidence" value="ECO:0007669"/>
    <property type="project" value="InterPro"/>
</dbReference>
<comment type="cofactor">
    <cofactor evidence="2 7 8">
        <name>Mg(2+)</name>
        <dbReference type="ChEBI" id="CHEBI:18420"/>
    </cofactor>
</comment>
<dbReference type="SUPFAM" id="SSF56655">
    <property type="entry name" value="Carbohydrate phosphatase"/>
    <property type="match status" value="1"/>
</dbReference>
<feature type="binding site" evidence="7">
    <location>
        <position position="91"/>
    </location>
    <ligand>
        <name>Mg(2+)</name>
        <dbReference type="ChEBI" id="CHEBI:18420"/>
        <label>1</label>
        <note>catalytic</note>
    </ligand>
</feature>
<dbReference type="GO" id="GO:0046854">
    <property type="term" value="P:phosphatidylinositol phosphate biosynthetic process"/>
    <property type="evidence" value="ECO:0007669"/>
    <property type="project" value="InterPro"/>
</dbReference>
<dbReference type="PANTHER" id="PTHR20854">
    <property type="entry name" value="INOSITOL MONOPHOSPHATASE"/>
    <property type="match status" value="1"/>
</dbReference>
<dbReference type="InterPro" id="IPR033942">
    <property type="entry name" value="IMPase"/>
</dbReference>
<keyword evidence="6 7" id="KW-0460">Magnesium</keyword>
<dbReference type="InterPro" id="IPR020550">
    <property type="entry name" value="Inositol_monophosphatase_CS"/>
</dbReference>
<dbReference type="PANTHER" id="PTHR20854:SF4">
    <property type="entry name" value="INOSITOL-1-MONOPHOSPHATASE-RELATED"/>
    <property type="match status" value="1"/>
</dbReference>
<dbReference type="GO" id="GO:0006020">
    <property type="term" value="P:inositol metabolic process"/>
    <property type="evidence" value="ECO:0007669"/>
    <property type="project" value="TreeGrafter"/>
</dbReference>
<dbReference type="Gene3D" id="3.30.540.10">
    <property type="entry name" value="Fructose-1,6-Bisphosphatase, subunit A, domain 1"/>
    <property type="match status" value="1"/>
</dbReference>
<evidence type="ECO:0000256" key="3">
    <source>
        <dbReference type="ARBA" id="ARBA00009759"/>
    </source>
</evidence>
<organism evidence="9">
    <name type="scientific">Vecturithrix granuli</name>
    <dbReference type="NCBI Taxonomy" id="1499967"/>
    <lineage>
        <taxon>Bacteria</taxon>
        <taxon>Candidatus Moduliflexota</taxon>
        <taxon>Candidatus Vecturitrichia</taxon>
        <taxon>Candidatus Vecturitrichales</taxon>
        <taxon>Candidatus Vecturitrichaceae</taxon>
        <taxon>Candidatus Vecturithrix</taxon>
    </lineage>
</organism>
<dbReference type="STRING" id="1499967.U27_05206"/>
<evidence type="ECO:0000256" key="4">
    <source>
        <dbReference type="ARBA" id="ARBA00022723"/>
    </source>
</evidence>
<feature type="binding site" evidence="7">
    <location>
        <position position="93"/>
    </location>
    <ligand>
        <name>Mg(2+)</name>
        <dbReference type="ChEBI" id="CHEBI:18420"/>
        <label>2</label>
    </ligand>
</feature>
<dbReference type="GO" id="GO:0007165">
    <property type="term" value="P:signal transduction"/>
    <property type="evidence" value="ECO:0007669"/>
    <property type="project" value="TreeGrafter"/>
</dbReference>
<dbReference type="CDD" id="cd01639">
    <property type="entry name" value="IMPase"/>
    <property type="match status" value="1"/>
</dbReference>
<dbReference type="Pfam" id="PF00459">
    <property type="entry name" value="Inositol_P"/>
    <property type="match status" value="1"/>
</dbReference>
<evidence type="ECO:0000256" key="1">
    <source>
        <dbReference type="ARBA" id="ARBA00001033"/>
    </source>
</evidence>
<feature type="binding site" evidence="7">
    <location>
        <position position="94"/>
    </location>
    <ligand>
        <name>Mg(2+)</name>
        <dbReference type="ChEBI" id="CHEBI:18420"/>
        <label>1</label>
        <note>catalytic</note>
    </ligand>
</feature>
<dbReference type="InterPro" id="IPR000760">
    <property type="entry name" value="Inositol_monophosphatase-like"/>
</dbReference>
<comment type="similarity">
    <text evidence="3 8">Belongs to the inositol monophosphatase superfamily.</text>
</comment>
<proteinExistence type="inferred from homology"/>
<dbReference type="eggNOG" id="COG0483">
    <property type="taxonomic scope" value="Bacteria"/>
</dbReference>
<dbReference type="EMBL" id="DF820467">
    <property type="protein sequence ID" value="GAK58233.1"/>
    <property type="molecule type" value="Genomic_DNA"/>
</dbReference>
<dbReference type="Gene3D" id="3.40.190.80">
    <property type="match status" value="1"/>
</dbReference>
<feature type="binding site" evidence="7">
    <location>
        <position position="75"/>
    </location>
    <ligand>
        <name>Mg(2+)</name>
        <dbReference type="ChEBI" id="CHEBI:18420"/>
        <label>1</label>
        <note>catalytic</note>
    </ligand>
</feature>
<sequence>MQRITSAPVYLSSDLELAIEAARRAGAVIAEQYEKTKTFAVKPDGKGLVTETDKAAERAIIDLLQANSPYAIISEESAPHEPPAGRSWIIDPLDGTSNFARQIPLFVVSIGLVEEGEAILGVIYNPLTDECFYAEQGKGAYLNEQPLHVSETTDPEATILFLNHGSHPIDKQRFAWLSDRLIGQYSIRALGATALELTYLARGCAEGFLCSGDELWDYAAGIVLVEEAGGKVSDWQGRHWDRQNAFLLASNGRLHEKLLQEVVVLQDK</sequence>
<dbReference type="Proteomes" id="UP000030661">
    <property type="component" value="Unassembled WGS sequence"/>
</dbReference>
<dbReference type="HOGENOM" id="CLU_044118_0_0_0"/>
<accession>A0A081C0X8</accession>
<dbReference type="PRINTS" id="PR00377">
    <property type="entry name" value="IMPHPHTASES"/>
</dbReference>
<dbReference type="FunFam" id="3.30.540.10:FF:000003">
    <property type="entry name" value="Inositol-1-monophosphatase"/>
    <property type="match status" value="1"/>
</dbReference>
<keyword evidence="10" id="KW-1185">Reference proteome</keyword>
<comment type="catalytic activity">
    <reaction evidence="1 8">
        <text>a myo-inositol phosphate + H2O = myo-inositol + phosphate</text>
        <dbReference type="Rhea" id="RHEA:24056"/>
        <dbReference type="ChEBI" id="CHEBI:15377"/>
        <dbReference type="ChEBI" id="CHEBI:17268"/>
        <dbReference type="ChEBI" id="CHEBI:43474"/>
        <dbReference type="ChEBI" id="CHEBI:84139"/>
        <dbReference type="EC" id="3.1.3.25"/>
    </reaction>
</comment>
<reference evidence="9" key="1">
    <citation type="journal article" date="2015" name="PeerJ">
        <title>First genomic representation of candidate bacterial phylum KSB3 points to enhanced environmental sensing as a trigger of wastewater bulking.</title>
        <authorList>
            <person name="Sekiguchi Y."/>
            <person name="Ohashi A."/>
            <person name="Parks D.H."/>
            <person name="Yamauchi T."/>
            <person name="Tyson G.W."/>
            <person name="Hugenholtz P."/>
        </authorList>
    </citation>
    <scope>NUCLEOTIDE SEQUENCE [LARGE SCALE GENOMIC DNA]</scope>
</reference>
<dbReference type="EC" id="3.1.3.25" evidence="8"/>
<evidence type="ECO:0000256" key="2">
    <source>
        <dbReference type="ARBA" id="ARBA00001946"/>
    </source>
</evidence>
<evidence type="ECO:0000313" key="10">
    <source>
        <dbReference type="Proteomes" id="UP000030661"/>
    </source>
</evidence>
<gene>
    <name evidence="9" type="ORF">U27_05206</name>
</gene>
<keyword evidence="5 8" id="KW-0378">Hydrolase</keyword>
<keyword evidence="4 7" id="KW-0479">Metal-binding</keyword>
<evidence type="ECO:0000256" key="6">
    <source>
        <dbReference type="ARBA" id="ARBA00022842"/>
    </source>
</evidence>
<evidence type="ECO:0000256" key="8">
    <source>
        <dbReference type="RuleBase" id="RU364068"/>
    </source>
</evidence>
<evidence type="ECO:0000313" key="9">
    <source>
        <dbReference type="EMBL" id="GAK58233.1"/>
    </source>
</evidence>
<feature type="binding site" evidence="7">
    <location>
        <position position="217"/>
    </location>
    <ligand>
        <name>Mg(2+)</name>
        <dbReference type="ChEBI" id="CHEBI:18420"/>
        <label>1</label>
        <note>catalytic</note>
    </ligand>
</feature>
<evidence type="ECO:0000256" key="7">
    <source>
        <dbReference type="PIRSR" id="PIRSR600760-2"/>
    </source>
</evidence>
<dbReference type="InterPro" id="IPR020583">
    <property type="entry name" value="Inositol_monoP_metal-BS"/>
</dbReference>
<name>A0A081C0X8_VECG1</name>
<dbReference type="PROSITE" id="PS00629">
    <property type="entry name" value="IMP_1"/>
    <property type="match status" value="1"/>
</dbReference>
<dbReference type="GO" id="GO:0046872">
    <property type="term" value="F:metal ion binding"/>
    <property type="evidence" value="ECO:0007669"/>
    <property type="project" value="UniProtKB-KW"/>
</dbReference>
<evidence type="ECO:0000256" key="5">
    <source>
        <dbReference type="ARBA" id="ARBA00022801"/>
    </source>
</evidence>
<dbReference type="PROSITE" id="PS00630">
    <property type="entry name" value="IMP_2"/>
    <property type="match status" value="1"/>
</dbReference>
<dbReference type="AlphaFoldDB" id="A0A081C0X8"/>
<protein>
    <recommendedName>
        <fullName evidence="8">Inositol-1-monophosphatase</fullName>
        <ecNumber evidence="8">3.1.3.25</ecNumber>
    </recommendedName>
</protein>